<sequence length="127" mass="14028">MASQRAKQGESAAGANPEKDNLPEERLVQVLDQVVQGVLNAPPPTAAGVPQAIMETLCLAHPRYKDWAEFRAKKAEEKQLQEELELKNKTEKLGAPGGPRRTMKDKALEKAKELGQLSSPRDEEDQE</sequence>
<keyword evidence="3" id="KW-1185">Reference proteome</keyword>
<feature type="region of interest" description="Disordered" evidence="1">
    <location>
        <begin position="83"/>
        <end position="127"/>
    </location>
</feature>
<feature type="compositionally biased region" description="Basic and acidic residues" evidence="1">
    <location>
        <begin position="83"/>
        <end position="92"/>
    </location>
</feature>
<evidence type="ECO:0000313" key="2">
    <source>
        <dbReference type="EMBL" id="CAK9019668.1"/>
    </source>
</evidence>
<dbReference type="EMBL" id="CAXAMM010009191">
    <property type="protein sequence ID" value="CAK9019668.1"/>
    <property type="molecule type" value="Genomic_DNA"/>
</dbReference>
<feature type="region of interest" description="Disordered" evidence="1">
    <location>
        <begin position="1"/>
        <end position="25"/>
    </location>
</feature>
<protein>
    <submittedName>
        <fullName evidence="2">Uncharacterized protein</fullName>
    </submittedName>
</protein>
<organism evidence="2 3">
    <name type="scientific">Durusdinium trenchii</name>
    <dbReference type="NCBI Taxonomy" id="1381693"/>
    <lineage>
        <taxon>Eukaryota</taxon>
        <taxon>Sar</taxon>
        <taxon>Alveolata</taxon>
        <taxon>Dinophyceae</taxon>
        <taxon>Suessiales</taxon>
        <taxon>Symbiodiniaceae</taxon>
        <taxon>Durusdinium</taxon>
    </lineage>
</organism>
<proteinExistence type="predicted"/>
<accession>A0ABP0K008</accession>
<comment type="caution">
    <text evidence="2">The sequence shown here is derived from an EMBL/GenBank/DDBJ whole genome shotgun (WGS) entry which is preliminary data.</text>
</comment>
<name>A0ABP0K008_9DINO</name>
<feature type="compositionally biased region" description="Basic and acidic residues" evidence="1">
    <location>
        <begin position="102"/>
        <end position="113"/>
    </location>
</feature>
<dbReference type="Proteomes" id="UP001642464">
    <property type="component" value="Unassembled WGS sequence"/>
</dbReference>
<reference evidence="2 3" key="1">
    <citation type="submission" date="2024-02" db="EMBL/GenBank/DDBJ databases">
        <authorList>
            <person name="Chen Y."/>
            <person name="Shah S."/>
            <person name="Dougan E. K."/>
            <person name="Thang M."/>
            <person name="Chan C."/>
        </authorList>
    </citation>
    <scope>NUCLEOTIDE SEQUENCE [LARGE SCALE GENOMIC DNA]</scope>
</reference>
<evidence type="ECO:0000313" key="3">
    <source>
        <dbReference type="Proteomes" id="UP001642464"/>
    </source>
</evidence>
<evidence type="ECO:0000256" key="1">
    <source>
        <dbReference type="SAM" id="MobiDB-lite"/>
    </source>
</evidence>
<gene>
    <name evidence="2" type="ORF">SCF082_LOCUS14614</name>
</gene>